<feature type="transmembrane region" description="Helical" evidence="2">
    <location>
        <begin position="148"/>
        <end position="169"/>
    </location>
</feature>
<feature type="region of interest" description="Disordered" evidence="1">
    <location>
        <begin position="174"/>
        <end position="209"/>
    </location>
</feature>
<organism evidence="3 4">
    <name type="scientific">Cladophialophora chaetospira</name>
    <dbReference type="NCBI Taxonomy" id="386627"/>
    <lineage>
        <taxon>Eukaryota</taxon>
        <taxon>Fungi</taxon>
        <taxon>Dikarya</taxon>
        <taxon>Ascomycota</taxon>
        <taxon>Pezizomycotina</taxon>
        <taxon>Eurotiomycetes</taxon>
        <taxon>Chaetothyriomycetidae</taxon>
        <taxon>Chaetothyriales</taxon>
        <taxon>Herpotrichiellaceae</taxon>
        <taxon>Cladophialophora</taxon>
    </lineage>
</organism>
<gene>
    <name evidence="3" type="ORF">H2200_001242</name>
</gene>
<comment type="caution">
    <text evidence="3">The sequence shown here is derived from an EMBL/GenBank/DDBJ whole genome shotgun (WGS) entry which is preliminary data.</text>
</comment>
<evidence type="ECO:0000256" key="2">
    <source>
        <dbReference type="SAM" id="Phobius"/>
    </source>
</evidence>
<evidence type="ECO:0000256" key="1">
    <source>
        <dbReference type="SAM" id="MobiDB-lite"/>
    </source>
</evidence>
<keyword evidence="4" id="KW-1185">Reference proteome</keyword>
<feature type="region of interest" description="Disordered" evidence="1">
    <location>
        <begin position="1"/>
        <end position="101"/>
    </location>
</feature>
<dbReference type="Proteomes" id="UP001172673">
    <property type="component" value="Unassembled WGS sequence"/>
</dbReference>
<feature type="compositionally biased region" description="Basic and acidic residues" evidence="1">
    <location>
        <begin position="29"/>
        <end position="43"/>
    </location>
</feature>
<evidence type="ECO:0008006" key="5">
    <source>
        <dbReference type="Google" id="ProtNLM"/>
    </source>
</evidence>
<feature type="region of interest" description="Disordered" evidence="1">
    <location>
        <begin position="117"/>
        <end position="137"/>
    </location>
</feature>
<dbReference type="Gene3D" id="2.120.10.70">
    <property type="entry name" value="Fucose-specific lectin"/>
    <property type="match status" value="1"/>
</dbReference>
<name>A0AA38XKM5_9EURO</name>
<protein>
    <recommendedName>
        <fullName evidence="5">Fucose-specific lectin</fullName>
    </recommendedName>
</protein>
<dbReference type="SUPFAM" id="SSF89372">
    <property type="entry name" value="Fucose-specific lectin"/>
    <property type="match status" value="1"/>
</dbReference>
<keyword evidence="2" id="KW-1133">Transmembrane helix</keyword>
<keyword evidence="2" id="KW-0812">Transmembrane</keyword>
<sequence length="597" mass="64799">MSKPPFDPSSRKPVPSQASFRALGTSDFEQYRPQHSGPDEHDLSGSTPLSNSHLGSDHTSPTLGHQSLSSQPRSTATGSQATGGHFSEHLSPAPERADTPSDEKQYIAPAVYHPYYSEGHDTVQRPDSNLIPVEQPPKKKPFYKRRRWIIVALIIIIAIAVAVPCGVVFGTKKRSNPVPAVSSPPPPPPSNITSTTSSTSSAIPQPTGDPNYAIGPELSPLYASKDGAFNGTGIAIAAANPGVDASIFVFYQDFTGGIQFKKNVATDNTAAWAPLYQVNQNAPRALNGTPLATAAYVNNTVATWHLFYVDENYILRERLLTNNSGYIPTWTSGPLDDLNLEVNHADTIGMQVCYWGNFYGDATDTYWDGLNGTDPADAPQTGMHLWFADTNSSFRQFDWTNHSLQWTEVTDHKWDNLDAHAGVGCQTWESGTTEYVFFVNQNHTINMWWKDNNFSSSNVPTADHPVGQWTLASGVNIPSVHPSSTLSYTNYLVYQADDDTIQGSNILFAGPNGTAPEDTIASPTDSFVIVDTSTMQNVSAISSSHLCNTAVLTESRGILLIVLFQVDGDDIQQYNRDNGGGPWYLGPAVVNGNSTVN</sequence>
<accession>A0AA38XKM5</accession>
<keyword evidence="2" id="KW-0472">Membrane</keyword>
<feature type="compositionally biased region" description="Low complexity" evidence="1">
    <location>
        <begin position="191"/>
        <end position="204"/>
    </location>
</feature>
<evidence type="ECO:0000313" key="4">
    <source>
        <dbReference type="Proteomes" id="UP001172673"/>
    </source>
</evidence>
<dbReference type="AlphaFoldDB" id="A0AA38XKM5"/>
<dbReference type="EMBL" id="JAPDRK010000002">
    <property type="protein sequence ID" value="KAJ9615168.1"/>
    <property type="molecule type" value="Genomic_DNA"/>
</dbReference>
<feature type="compositionally biased region" description="Polar residues" evidence="1">
    <location>
        <begin position="44"/>
        <end position="82"/>
    </location>
</feature>
<reference evidence="3" key="1">
    <citation type="submission" date="2022-10" db="EMBL/GenBank/DDBJ databases">
        <title>Culturing micro-colonial fungi from biological soil crusts in the Mojave desert and describing Neophaeococcomyces mojavensis, and introducing the new genera and species Taxawa tesnikishii.</title>
        <authorList>
            <person name="Kurbessoian T."/>
            <person name="Stajich J.E."/>
        </authorList>
    </citation>
    <scope>NUCLEOTIDE SEQUENCE</scope>
    <source>
        <strain evidence="3">TK_41</strain>
    </source>
</reference>
<proteinExistence type="predicted"/>
<evidence type="ECO:0000313" key="3">
    <source>
        <dbReference type="EMBL" id="KAJ9615168.1"/>
    </source>
</evidence>